<keyword evidence="1" id="KW-1133">Transmembrane helix</keyword>
<keyword evidence="1" id="KW-0812">Transmembrane</keyword>
<evidence type="ECO:0000256" key="1">
    <source>
        <dbReference type="SAM" id="Phobius"/>
    </source>
</evidence>
<gene>
    <name evidence="2" type="ORF">LCGC14_1261360</name>
</gene>
<reference evidence="2" key="1">
    <citation type="journal article" date="2015" name="Nature">
        <title>Complex archaea that bridge the gap between prokaryotes and eukaryotes.</title>
        <authorList>
            <person name="Spang A."/>
            <person name="Saw J.H."/>
            <person name="Jorgensen S.L."/>
            <person name="Zaremba-Niedzwiedzka K."/>
            <person name="Martijn J."/>
            <person name="Lind A.E."/>
            <person name="van Eijk R."/>
            <person name="Schleper C."/>
            <person name="Guy L."/>
            <person name="Ettema T.J."/>
        </authorList>
    </citation>
    <scope>NUCLEOTIDE SEQUENCE</scope>
</reference>
<comment type="caution">
    <text evidence="2">The sequence shown here is derived from an EMBL/GenBank/DDBJ whole genome shotgun (WGS) entry which is preliminary data.</text>
</comment>
<feature type="transmembrane region" description="Helical" evidence="1">
    <location>
        <begin position="12"/>
        <end position="34"/>
    </location>
</feature>
<protein>
    <submittedName>
        <fullName evidence="2">Uncharacterized protein</fullName>
    </submittedName>
</protein>
<accession>A0A0F9L323</accession>
<name>A0A0F9L323_9ZZZZ</name>
<proteinExistence type="predicted"/>
<sequence length="603" mass="66455">MVRKRNHHDRGTVILMAVGILVMLAMIGTTFVIVSHLDRREAGSLALAASSRKVAAGVLAKIQSTLMDDLGFYTYAKIPDGNNAGEYQDPAGPVRHVYERCDRFRQQYTFPSEIVDPWLADDNTYVNEHGNTVYAHSSNLYSPDPAFPRTRFENVPVLDYFGAPIQNGSRWLVDADGDRKTDSVLVDTGIRDRRGNYLYVAVRIIDLSGRVNVNTVGAAPFTVPNTPNPLTDMNWAALGLVPVTTLHTRRMSSKLPPMAELSVYGSAYVPRPHNPLAGMFFTSYDTADLLAILWRESDTNSSTYLADRGRLPGVLGEVQFVANRHLLTTWSTSRNLAMQVPEITADPKYAYSQRPIAKVVGLNKVVADAAVDLLGSYNKLFDGFYNSIPRDLGLSNLPAGLWNFPAGVPITNYDNAKLDRLRRALAAQMAVNVLDFADVDNTPTFAAVDSRGNSLLDGQEPGRPLTVCGIERQPFITEAFHPLQRIDATAPEINWPGLKMPFQNAVITVSQYIPSQDGVNDDDIGDYSTDATQGELLAWINPGPQGDMAYLRLYIAQSRKFAFGFTGFKGARDDNQISGQILFGGNFVCRAPRFSRILYGITS</sequence>
<evidence type="ECO:0000313" key="2">
    <source>
        <dbReference type="EMBL" id="KKM88178.1"/>
    </source>
</evidence>
<dbReference type="AlphaFoldDB" id="A0A0F9L323"/>
<organism evidence="2">
    <name type="scientific">marine sediment metagenome</name>
    <dbReference type="NCBI Taxonomy" id="412755"/>
    <lineage>
        <taxon>unclassified sequences</taxon>
        <taxon>metagenomes</taxon>
        <taxon>ecological metagenomes</taxon>
    </lineage>
</organism>
<dbReference type="EMBL" id="LAZR01006995">
    <property type="protein sequence ID" value="KKM88178.1"/>
    <property type="molecule type" value="Genomic_DNA"/>
</dbReference>
<keyword evidence="1" id="KW-0472">Membrane</keyword>